<comment type="caution">
    <text evidence="2">The sequence shown here is derived from an EMBL/GenBank/DDBJ whole genome shotgun (WGS) entry which is preliminary data.</text>
</comment>
<proteinExistence type="predicted"/>
<reference evidence="2 3" key="1">
    <citation type="submission" date="2024-01" db="EMBL/GenBank/DDBJ databases">
        <title>The genomes of 5 underutilized Papilionoideae crops provide insights into root nodulation and disease resistanc.</title>
        <authorList>
            <person name="Jiang F."/>
        </authorList>
    </citation>
    <scope>NUCLEOTIDE SEQUENCE [LARGE SCALE GENOMIC DNA]</scope>
    <source>
        <strain evidence="2">LVBAO_FW01</strain>
        <tissue evidence="2">Leaves</tissue>
    </source>
</reference>
<feature type="domain" description="RIN4 pathogenic type III effector avirulence factor Avr cleavage site" evidence="1">
    <location>
        <begin position="39"/>
        <end position="70"/>
    </location>
</feature>
<evidence type="ECO:0000313" key="2">
    <source>
        <dbReference type="EMBL" id="KAK7320467.1"/>
    </source>
</evidence>
<dbReference type="InterPro" id="IPR008700">
    <property type="entry name" value="TypeIII_avirulence_cleave"/>
</dbReference>
<dbReference type="AlphaFoldDB" id="A0AAN9KQE9"/>
<organism evidence="2 3">
    <name type="scientific">Canavalia gladiata</name>
    <name type="common">Sword bean</name>
    <name type="synonym">Dolichos gladiatus</name>
    <dbReference type="NCBI Taxonomy" id="3824"/>
    <lineage>
        <taxon>Eukaryota</taxon>
        <taxon>Viridiplantae</taxon>
        <taxon>Streptophyta</taxon>
        <taxon>Embryophyta</taxon>
        <taxon>Tracheophyta</taxon>
        <taxon>Spermatophyta</taxon>
        <taxon>Magnoliopsida</taxon>
        <taxon>eudicotyledons</taxon>
        <taxon>Gunneridae</taxon>
        <taxon>Pentapetalae</taxon>
        <taxon>rosids</taxon>
        <taxon>fabids</taxon>
        <taxon>Fabales</taxon>
        <taxon>Fabaceae</taxon>
        <taxon>Papilionoideae</taxon>
        <taxon>50 kb inversion clade</taxon>
        <taxon>NPAAA clade</taxon>
        <taxon>indigoferoid/millettioid clade</taxon>
        <taxon>Phaseoleae</taxon>
        <taxon>Canavalia</taxon>
    </lineage>
</organism>
<protein>
    <recommendedName>
        <fullName evidence="1">RIN4 pathogenic type III effector avirulence factor Avr cleavage site domain-containing protein</fullName>
    </recommendedName>
</protein>
<dbReference type="Proteomes" id="UP001367508">
    <property type="component" value="Unassembled WGS sequence"/>
</dbReference>
<gene>
    <name evidence="2" type="ORF">VNO77_29964</name>
</gene>
<sequence length="125" mass="14238">MEQREGINQYKVNIRSFIFMCFVLEVWKLELEVVKTRPAMSVPQFGGWDQTAAGATDYSMVFSQARAKKKLQKTNLPEIKRKSLGNEGDFVNASPVQAPRAPEETVVMCRIKAIVSFYLFTLDKV</sequence>
<dbReference type="EMBL" id="JAYMYQ010000007">
    <property type="protein sequence ID" value="KAK7320467.1"/>
    <property type="molecule type" value="Genomic_DNA"/>
</dbReference>
<dbReference type="PANTHER" id="PTHR33882">
    <property type="entry name" value="PATHOGENIC TYPE III EFFECTOR AVIRULENCE FACTOR AVR AVRRPT-CLEAVAGE: CLEAVAGE SITE PROTEIN"/>
    <property type="match status" value="1"/>
</dbReference>
<dbReference type="PANTHER" id="PTHR33882:SF11">
    <property type="entry name" value="RPM1-INTERACTING PROTEIN 4 (RIN4) FAMILY PROTEIN"/>
    <property type="match status" value="1"/>
</dbReference>
<dbReference type="Pfam" id="PF05627">
    <property type="entry name" value="AvrRpt-cleavage"/>
    <property type="match status" value="1"/>
</dbReference>
<evidence type="ECO:0000259" key="1">
    <source>
        <dbReference type="Pfam" id="PF05627"/>
    </source>
</evidence>
<name>A0AAN9KQE9_CANGL</name>
<evidence type="ECO:0000313" key="3">
    <source>
        <dbReference type="Proteomes" id="UP001367508"/>
    </source>
</evidence>
<accession>A0AAN9KQE9</accession>
<keyword evidence="3" id="KW-1185">Reference proteome</keyword>